<comment type="caution">
    <text evidence="1">The sequence shown here is derived from an EMBL/GenBank/DDBJ whole genome shotgun (WGS) entry which is preliminary data.</text>
</comment>
<dbReference type="Pfam" id="PF07875">
    <property type="entry name" value="Coat_F"/>
    <property type="match status" value="1"/>
</dbReference>
<organism evidence="1 2">
    <name type="scientific">Candidatus Caccovicinus merdipullorum</name>
    <dbReference type="NCBI Taxonomy" id="2840724"/>
    <lineage>
        <taxon>Bacteria</taxon>
        <taxon>Bacillati</taxon>
        <taxon>Bacillota</taxon>
        <taxon>Clostridia</taxon>
        <taxon>Eubacteriales</taxon>
        <taxon>Candidatus Caccovicinus</taxon>
    </lineage>
</organism>
<dbReference type="InterPro" id="IPR012851">
    <property type="entry name" value="Spore_coat_CotF-like"/>
</dbReference>
<dbReference type="Proteomes" id="UP000886860">
    <property type="component" value="Unassembled WGS sequence"/>
</dbReference>
<keyword evidence="1" id="KW-0167">Capsid protein</keyword>
<accession>A0A9D1GI77</accession>
<feature type="non-terminal residue" evidence="1">
    <location>
        <position position="47"/>
    </location>
</feature>
<protein>
    <submittedName>
        <fullName evidence="1">Spore coat protein</fullName>
    </submittedName>
</protein>
<dbReference type="EMBL" id="DVKS01000097">
    <property type="protein sequence ID" value="HIT41612.1"/>
    <property type="molecule type" value="Genomic_DNA"/>
</dbReference>
<keyword evidence="1" id="KW-0946">Virion</keyword>
<proteinExistence type="predicted"/>
<evidence type="ECO:0000313" key="2">
    <source>
        <dbReference type="Proteomes" id="UP000886860"/>
    </source>
</evidence>
<reference evidence="1" key="2">
    <citation type="journal article" date="2021" name="PeerJ">
        <title>Extensive microbial diversity within the chicken gut microbiome revealed by metagenomics and culture.</title>
        <authorList>
            <person name="Gilroy R."/>
            <person name="Ravi A."/>
            <person name="Getino M."/>
            <person name="Pursley I."/>
            <person name="Horton D.L."/>
            <person name="Alikhan N.F."/>
            <person name="Baker D."/>
            <person name="Gharbi K."/>
            <person name="Hall N."/>
            <person name="Watson M."/>
            <person name="Adriaenssens E.M."/>
            <person name="Foster-Nyarko E."/>
            <person name="Jarju S."/>
            <person name="Secka A."/>
            <person name="Antonio M."/>
            <person name="Oren A."/>
            <person name="Chaudhuri R.R."/>
            <person name="La Ragione R."/>
            <person name="Hildebrand F."/>
            <person name="Pallen M.J."/>
        </authorList>
    </citation>
    <scope>NUCLEOTIDE SEQUENCE</scope>
    <source>
        <strain evidence="1">CHK123-3438</strain>
    </source>
</reference>
<name>A0A9D1GI77_9FIRM</name>
<evidence type="ECO:0000313" key="1">
    <source>
        <dbReference type="EMBL" id="HIT41612.1"/>
    </source>
</evidence>
<sequence>MDDRCIMENLLLTTKGACDLYLHGAIESPTANVHQAFDTALNNSISM</sequence>
<gene>
    <name evidence="1" type="ORF">IAB60_05865</name>
</gene>
<dbReference type="AlphaFoldDB" id="A0A9D1GI77"/>
<reference evidence="1" key="1">
    <citation type="submission" date="2020-10" db="EMBL/GenBank/DDBJ databases">
        <authorList>
            <person name="Gilroy R."/>
        </authorList>
    </citation>
    <scope>NUCLEOTIDE SEQUENCE</scope>
    <source>
        <strain evidence="1">CHK123-3438</strain>
    </source>
</reference>